<sequence length="314" mass="34796">MMALYRRTLKVYPISAKYWLNSNGYQSDNFARHDYGTKGSFGGFTDTIKTVNNTPVIFIHGNSDSALHKTLEQSYFGWDNSVGYFLQNGYTIAELYATSWGDTDALNAAKRTHNCALVQSLRRFMQAVLDYTKAPKVSFVTHSMGVTLGRKIIKGGQIQASDGNCDIGPPLNSKVEVFVGLSGANYGLCNCMGTAADFEKTCNKKDGFWPGDSCGMNYMDCGLHPLMFPCTSPTYSSFLSQLNADKTKEGDYVFCAWSNKDDLIEYNDYVWGKPTSEIPTADGKKVYPSYTHMQTKGETAADQFNMVKNKAIPS</sequence>
<dbReference type="OrthoDB" id="5821855at2759"/>
<keyword evidence="2" id="KW-1185">Reference proteome</keyword>
<organism evidence="1 2">
    <name type="scientific">Diploscapter pachys</name>
    <dbReference type="NCBI Taxonomy" id="2018661"/>
    <lineage>
        <taxon>Eukaryota</taxon>
        <taxon>Metazoa</taxon>
        <taxon>Ecdysozoa</taxon>
        <taxon>Nematoda</taxon>
        <taxon>Chromadorea</taxon>
        <taxon>Rhabditida</taxon>
        <taxon>Rhabditina</taxon>
        <taxon>Rhabditomorpha</taxon>
        <taxon>Rhabditoidea</taxon>
        <taxon>Rhabditidae</taxon>
        <taxon>Diploscapter</taxon>
    </lineage>
</organism>
<dbReference type="EMBL" id="LIAE01009632">
    <property type="protein sequence ID" value="PAV69001.1"/>
    <property type="molecule type" value="Genomic_DNA"/>
</dbReference>
<evidence type="ECO:0000313" key="1">
    <source>
        <dbReference type="EMBL" id="PAV69001.1"/>
    </source>
</evidence>
<dbReference type="Gene3D" id="3.40.50.1820">
    <property type="entry name" value="alpha/beta hydrolase"/>
    <property type="match status" value="1"/>
</dbReference>
<dbReference type="GO" id="GO:0016042">
    <property type="term" value="P:lipid catabolic process"/>
    <property type="evidence" value="ECO:0007669"/>
    <property type="project" value="InterPro"/>
</dbReference>
<dbReference type="InterPro" id="IPR002918">
    <property type="entry name" value="Lipase_EstA/Esterase_EstB"/>
</dbReference>
<dbReference type="AlphaFoldDB" id="A0A2A2K508"/>
<reference evidence="1 2" key="1">
    <citation type="journal article" date="2017" name="Curr. Biol.">
        <title>Genome architecture and evolution of a unichromosomal asexual nematode.</title>
        <authorList>
            <person name="Fradin H."/>
            <person name="Zegar C."/>
            <person name="Gutwein M."/>
            <person name="Lucas J."/>
            <person name="Kovtun M."/>
            <person name="Corcoran D."/>
            <person name="Baugh L.R."/>
            <person name="Kiontke K."/>
            <person name="Gunsalus K."/>
            <person name="Fitch D.H."/>
            <person name="Piano F."/>
        </authorList>
    </citation>
    <scope>NUCLEOTIDE SEQUENCE [LARGE SCALE GENOMIC DNA]</scope>
    <source>
        <strain evidence="1">PF1309</strain>
    </source>
</reference>
<dbReference type="Pfam" id="PF01674">
    <property type="entry name" value="Lipase_2"/>
    <property type="match status" value="1"/>
</dbReference>
<name>A0A2A2K508_9BILA</name>
<dbReference type="PANTHER" id="PTHR32015:SF1">
    <property type="entry name" value="LIPASE"/>
    <property type="match status" value="1"/>
</dbReference>
<evidence type="ECO:0000313" key="2">
    <source>
        <dbReference type="Proteomes" id="UP000218231"/>
    </source>
</evidence>
<dbReference type="Proteomes" id="UP000218231">
    <property type="component" value="Unassembled WGS sequence"/>
</dbReference>
<dbReference type="FunFam" id="3.40.50.1820:FF:000191">
    <property type="entry name" value="LIPaSe related"/>
    <property type="match status" value="1"/>
</dbReference>
<dbReference type="STRING" id="2018661.A0A2A2K508"/>
<dbReference type="PANTHER" id="PTHR32015">
    <property type="entry name" value="FASTING INDUCED LIPASE"/>
    <property type="match status" value="1"/>
</dbReference>
<comment type="caution">
    <text evidence="1">The sequence shown here is derived from an EMBL/GenBank/DDBJ whole genome shotgun (WGS) entry which is preliminary data.</text>
</comment>
<dbReference type="SUPFAM" id="SSF53474">
    <property type="entry name" value="alpha/beta-Hydrolases"/>
    <property type="match status" value="1"/>
</dbReference>
<gene>
    <name evidence="1" type="ORF">WR25_13911</name>
</gene>
<dbReference type="GO" id="GO:0016298">
    <property type="term" value="F:lipase activity"/>
    <property type="evidence" value="ECO:0007669"/>
    <property type="project" value="TreeGrafter"/>
</dbReference>
<protein>
    <recommendedName>
        <fullName evidence="3">Lipase domain-containing protein</fullName>
    </recommendedName>
</protein>
<proteinExistence type="predicted"/>
<evidence type="ECO:0008006" key="3">
    <source>
        <dbReference type="Google" id="ProtNLM"/>
    </source>
</evidence>
<dbReference type="InterPro" id="IPR029058">
    <property type="entry name" value="AB_hydrolase_fold"/>
</dbReference>
<accession>A0A2A2K508</accession>